<keyword evidence="3" id="KW-0614">Plasmid</keyword>
<feature type="transmembrane region" description="Helical" evidence="1">
    <location>
        <begin position="87"/>
        <end position="105"/>
    </location>
</feature>
<gene>
    <name evidence="3" type="ORF">XcvCFBP7111P_24615</name>
</gene>
<evidence type="ECO:0000259" key="2">
    <source>
        <dbReference type="Pfam" id="PF23127"/>
    </source>
</evidence>
<sequence length="383" mass="43718">MRGKPASEHDNGPVMIVLAIIVAMGLAWLLAHEQIAWLVMWIRLLEARLMFFDREGLQTVYEWVASRHPRDVKLTELYNSGQVTGYYLRWLVLLVLVPMFGWMLWKHPARSNTYRQIYNITKLAWSQAHLYPMLKPILDMNLLAVPLDHPLHGMRALPRVYARRYKMMREMKEIPNDHDRSDLDVIDGKQVLVLSRCQEIFTKQIGKEWKGIDALRGYERDLLVAFAVQADGTIKDANKKTLQIIEELATAAANAFKANDPTLIRSKTASELEAQAMQSKVVMRVICAHGFKRTVLMAMLEAARKGGVLPTAWFRWLKPVDRVTWYCLCDMGIQPSCVESAGARAQYLIEKAAGMPVLTPIVDSAINGLREYLNEVIDVEVED</sequence>
<evidence type="ECO:0000313" key="4">
    <source>
        <dbReference type="Proteomes" id="UP000198357"/>
    </source>
</evidence>
<dbReference type="AlphaFoldDB" id="A0AB33CMN0"/>
<proteinExistence type="predicted"/>
<keyword evidence="1" id="KW-1133">Transmembrane helix</keyword>
<feature type="transmembrane region" description="Helical" evidence="1">
    <location>
        <begin position="12"/>
        <end position="31"/>
    </location>
</feature>
<dbReference type="EMBL" id="CP022264">
    <property type="protein sequence ID" value="ASK94670.1"/>
    <property type="molecule type" value="Genomic_DNA"/>
</dbReference>
<accession>A0AB33CMN0</accession>
<dbReference type="InterPro" id="IPR056464">
    <property type="entry name" value="DotM_C"/>
</dbReference>
<feature type="domain" description="DotM C-terminal cytoplasmic" evidence="2">
    <location>
        <begin position="196"/>
        <end position="370"/>
    </location>
</feature>
<dbReference type="RefSeq" id="WP_089113674.1">
    <property type="nucleotide sequence ID" value="NZ_CP022264.1"/>
</dbReference>
<name>A0AB33CMN0_XANCI</name>
<reference evidence="3 4" key="1">
    <citation type="submission" date="2017-06" db="EMBL/GenBank/DDBJ databases">
        <title>First complete genome sequences of Xanthomonas citri pv. vignicola strains CFBP 7111, CFBP 7112 and CFBP 7113 using long-read technology.</title>
        <authorList>
            <person name="Ruh M."/>
            <person name="Briand M."/>
            <person name="Bonneau S."/>
            <person name="Jacques M.A."/>
            <person name="Chen N.W.G."/>
        </authorList>
    </citation>
    <scope>NUCLEOTIDE SEQUENCE [LARGE SCALE GENOMIC DNA]</scope>
    <source>
        <strain evidence="3 4">CFBP7111</strain>
        <plasmid evidence="4">pla</plasmid>
    </source>
</reference>
<evidence type="ECO:0000256" key="1">
    <source>
        <dbReference type="SAM" id="Phobius"/>
    </source>
</evidence>
<keyword evidence="1" id="KW-0812">Transmembrane</keyword>
<keyword evidence="1" id="KW-0472">Membrane</keyword>
<protein>
    <submittedName>
        <fullName evidence="3">IcmP-like type IV secretion system protein</fullName>
    </submittedName>
</protein>
<dbReference type="Pfam" id="PF23127">
    <property type="entry name" value="DotM_C"/>
    <property type="match status" value="1"/>
</dbReference>
<geneLocation type="plasmid" evidence="4">
    <name>pla</name>
</geneLocation>
<organism evidence="3 4">
    <name type="scientific">Xanthomonas citri pv. vignicola</name>
    <dbReference type="NCBI Taxonomy" id="473426"/>
    <lineage>
        <taxon>Bacteria</taxon>
        <taxon>Pseudomonadati</taxon>
        <taxon>Pseudomonadota</taxon>
        <taxon>Gammaproteobacteria</taxon>
        <taxon>Lysobacterales</taxon>
        <taxon>Lysobacteraceae</taxon>
        <taxon>Xanthomonas</taxon>
    </lineage>
</organism>
<dbReference type="Proteomes" id="UP000198357">
    <property type="component" value="Plasmid plA"/>
</dbReference>
<evidence type="ECO:0000313" key="3">
    <source>
        <dbReference type="EMBL" id="ASK94670.1"/>
    </source>
</evidence>